<evidence type="ECO:0000259" key="1">
    <source>
        <dbReference type="Pfam" id="PF00248"/>
    </source>
</evidence>
<evidence type="ECO:0000313" key="3">
    <source>
        <dbReference type="Proteomes" id="UP000297447"/>
    </source>
</evidence>
<dbReference type="GO" id="GO:0005829">
    <property type="term" value="C:cytosol"/>
    <property type="evidence" value="ECO:0007669"/>
    <property type="project" value="TreeGrafter"/>
</dbReference>
<keyword evidence="3" id="KW-1185">Reference proteome</keyword>
<reference evidence="2 3" key="1">
    <citation type="submission" date="2019-03" db="EMBL/GenBank/DDBJ databases">
        <title>Genomics of glacier-inhabiting Cryobacterium strains.</title>
        <authorList>
            <person name="Liu Q."/>
            <person name="Xin Y.-H."/>
        </authorList>
    </citation>
    <scope>NUCLEOTIDE SEQUENCE [LARGE SCALE GENOMIC DNA]</scope>
    <source>
        <strain evidence="2 3">Hh14</strain>
    </source>
</reference>
<dbReference type="SUPFAM" id="SSF51430">
    <property type="entry name" value="NAD(P)-linked oxidoreductase"/>
    <property type="match status" value="1"/>
</dbReference>
<proteinExistence type="predicted"/>
<dbReference type="EMBL" id="SOHE01000053">
    <property type="protein sequence ID" value="TFD48775.1"/>
    <property type="molecule type" value="Genomic_DNA"/>
</dbReference>
<dbReference type="InterPro" id="IPR050523">
    <property type="entry name" value="AKR_Detox_Biosynth"/>
</dbReference>
<sequence>MPRVTALNSSAAGRSFVRSTDPRIRRSIAGTDLNVYPLAIGASAFSWTTSEATSAMILDRYRALGGNFLDTADNYSSGRSELLIGRWLRSRGGRADTVIATKIGRGRDNPGLSATSIIRAVEASLARLGVDYIDLLYFHLDDPAIDLAESLGAVDSLVRSGHVRYLAVSGFSPGRLAQARRLSDAGLPMIVAIGAEYNLVARAAFESSQAVAAAALQLSVMPHFALAHGFLAGQFRSRSDLPEDSRGALVAPYVHRRELRVLAAVDRIAAAHGVATATISLAWLLTRPGVVAPTVGVTHPGHVADLMEAALVRLTEAQLLELGRISG</sequence>
<dbReference type="PANTHER" id="PTHR43364:SF6">
    <property type="entry name" value="OXIDOREDUCTASE-RELATED"/>
    <property type="match status" value="1"/>
</dbReference>
<dbReference type="Pfam" id="PF00248">
    <property type="entry name" value="Aldo_ket_red"/>
    <property type="match status" value="1"/>
</dbReference>
<dbReference type="AlphaFoldDB" id="A0A4R8ZY92"/>
<feature type="domain" description="NADP-dependent oxidoreductase" evidence="1">
    <location>
        <begin position="38"/>
        <end position="320"/>
    </location>
</feature>
<accession>A0A4R8ZY92</accession>
<dbReference type="Gene3D" id="3.20.20.100">
    <property type="entry name" value="NADP-dependent oxidoreductase domain"/>
    <property type="match status" value="1"/>
</dbReference>
<dbReference type="OrthoDB" id="9768793at2"/>
<name>A0A4R8ZY92_9MICO</name>
<dbReference type="InterPro" id="IPR023210">
    <property type="entry name" value="NADP_OxRdtase_dom"/>
</dbReference>
<protein>
    <submittedName>
        <fullName evidence="2">Aldo/keto reductase</fullName>
    </submittedName>
</protein>
<dbReference type="InterPro" id="IPR036812">
    <property type="entry name" value="NAD(P)_OxRdtase_dom_sf"/>
</dbReference>
<organism evidence="2 3">
    <name type="scientific">Cryobacterium frigoriphilum</name>
    <dbReference type="NCBI Taxonomy" id="1259150"/>
    <lineage>
        <taxon>Bacteria</taxon>
        <taxon>Bacillati</taxon>
        <taxon>Actinomycetota</taxon>
        <taxon>Actinomycetes</taxon>
        <taxon>Micrococcales</taxon>
        <taxon>Microbacteriaceae</taxon>
        <taxon>Cryobacterium</taxon>
    </lineage>
</organism>
<dbReference type="PANTHER" id="PTHR43364">
    <property type="entry name" value="NADH-SPECIFIC METHYLGLYOXAL REDUCTASE-RELATED"/>
    <property type="match status" value="1"/>
</dbReference>
<dbReference type="Proteomes" id="UP000297447">
    <property type="component" value="Unassembled WGS sequence"/>
</dbReference>
<evidence type="ECO:0000313" key="2">
    <source>
        <dbReference type="EMBL" id="TFD48775.1"/>
    </source>
</evidence>
<gene>
    <name evidence="2" type="ORF">E3T55_11960</name>
</gene>
<comment type="caution">
    <text evidence="2">The sequence shown here is derived from an EMBL/GenBank/DDBJ whole genome shotgun (WGS) entry which is preliminary data.</text>
</comment>